<dbReference type="Proteomes" id="UP001201262">
    <property type="component" value="Unassembled WGS sequence"/>
</dbReference>
<dbReference type="SMART" id="SM00066">
    <property type="entry name" value="GAL4"/>
    <property type="match status" value="1"/>
</dbReference>
<comment type="subcellular location">
    <subcellularLocation>
        <location evidence="1">Nucleus</location>
    </subcellularLocation>
</comment>
<gene>
    <name evidence="8" type="ORF">BGW36DRAFT_144779</name>
</gene>
<keyword evidence="3" id="KW-0238">DNA-binding</keyword>
<dbReference type="AlphaFoldDB" id="A0AAD4KWC9"/>
<dbReference type="GO" id="GO:0000981">
    <property type="term" value="F:DNA-binding transcription factor activity, RNA polymerase II-specific"/>
    <property type="evidence" value="ECO:0007669"/>
    <property type="project" value="InterPro"/>
</dbReference>
<evidence type="ECO:0000313" key="8">
    <source>
        <dbReference type="EMBL" id="KAH8698373.1"/>
    </source>
</evidence>
<feature type="region of interest" description="Disordered" evidence="6">
    <location>
        <begin position="191"/>
        <end position="245"/>
    </location>
</feature>
<feature type="region of interest" description="Disordered" evidence="6">
    <location>
        <begin position="1"/>
        <end position="20"/>
    </location>
</feature>
<evidence type="ECO:0000313" key="9">
    <source>
        <dbReference type="Proteomes" id="UP001201262"/>
    </source>
</evidence>
<evidence type="ECO:0000256" key="1">
    <source>
        <dbReference type="ARBA" id="ARBA00004123"/>
    </source>
</evidence>
<organism evidence="8 9">
    <name type="scientific">Talaromyces proteolyticus</name>
    <dbReference type="NCBI Taxonomy" id="1131652"/>
    <lineage>
        <taxon>Eukaryota</taxon>
        <taxon>Fungi</taxon>
        <taxon>Dikarya</taxon>
        <taxon>Ascomycota</taxon>
        <taxon>Pezizomycotina</taxon>
        <taxon>Eurotiomycetes</taxon>
        <taxon>Eurotiomycetidae</taxon>
        <taxon>Eurotiales</taxon>
        <taxon>Trichocomaceae</taxon>
        <taxon>Talaromyces</taxon>
        <taxon>Talaromyces sect. Bacilispori</taxon>
    </lineage>
</organism>
<comment type="caution">
    <text evidence="8">The sequence shown here is derived from an EMBL/GenBank/DDBJ whole genome shotgun (WGS) entry which is preliminary data.</text>
</comment>
<evidence type="ECO:0000256" key="5">
    <source>
        <dbReference type="ARBA" id="ARBA00023242"/>
    </source>
</evidence>
<keyword evidence="5" id="KW-0539">Nucleus</keyword>
<dbReference type="GO" id="GO:0008270">
    <property type="term" value="F:zinc ion binding"/>
    <property type="evidence" value="ECO:0007669"/>
    <property type="project" value="InterPro"/>
</dbReference>
<feature type="region of interest" description="Disordered" evidence="6">
    <location>
        <begin position="390"/>
        <end position="420"/>
    </location>
</feature>
<feature type="compositionally biased region" description="Polar residues" evidence="6">
    <location>
        <begin position="394"/>
        <end position="420"/>
    </location>
</feature>
<keyword evidence="2" id="KW-0805">Transcription regulation</keyword>
<dbReference type="SUPFAM" id="SSF57701">
    <property type="entry name" value="Zn2/Cys6 DNA-binding domain"/>
    <property type="match status" value="1"/>
</dbReference>
<feature type="domain" description="Zn(2)-C6 fungal-type" evidence="7">
    <location>
        <begin position="20"/>
        <end position="49"/>
    </location>
</feature>
<accession>A0AAD4KWC9</accession>
<dbReference type="PROSITE" id="PS50048">
    <property type="entry name" value="ZN2_CY6_FUNGAL_2"/>
    <property type="match status" value="1"/>
</dbReference>
<protein>
    <recommendedName>
        <fullName evidence="7">Zn(2)-C6 fungal-type domain-containing protein</fullName>
    </recommendedName>
</protein>
<evidence type="ECO:0000256" key="4">
    <source>
        <dbReference type="ARBA" id="ARBA00023163"/>
    </source>
</evidence>
<dbReference type="Pfam" id="PF00172">
    <property type="entry name" value="Zn_clus"/>
    <property type="match status" value="1"/>
</dbReference>
<dbReference type="InterPro" id="IPR036864">
    <property type="entry name" value="Zn2-C6_fun-type_DNA-bd_sf"/>
</dbReference>
<dbReference type="GeneID" id="70239750"/>
<dbReference type="InterPro" id="IPR001138">
    <property type="entry name" value="Zn2Cys6_DnaBD"/>
</dbReference>
<feature type="compositionally biased region" description="Polar residues" evidence="6">
    <location>
        <begin position="225"/>
        <end position="245"/>
    </location>
</feature>
<dbReference type="RefSeq" id="XP_046072837.1">
    <property type="nucleotide sequence ID" value="XM_046209463.1"/>
</dbReference>
<dbReference type="Gene3D" id="4.10.240.10">
    <property type="entry name" value="Zn(2)-C6 fungal-type DNA-binding domain"/>
    <property type="match status" value="1"/>
</dbReference>
<dbReference type="GO" id="GO:0045944">
    <property type="term" value="P:positive regulation of transcription by RNA polymerase II"/>
    <property type="evidence" value="ECO:0007669"/>
    <property type="project" value="TreeGrafter"/>
</dbReference>
<evidence type="ECO:0000256" key="3">
    <source>
        <dbReference type="ARBA" id="ARBA00023125"/>
    </source>
</evidence>
<dbReference type="GO" id="GO:0043565">
    <property type="term" value="F:sequence-specific DNA binding"/>
    <property type="evidence" value="ECO:0007669"/>
    <property type="project" value="TreeGrafter"/>
</dbReference>
<dbReference type="PROSITE" id="PS00463">
    <property type="entry name" value="ZN2_CY6_FUNGAL_1"/>
    <property type="match status" value="1"/>
</dbReference>
<sequence>MNGQADQQTSTPKQKSLRSACDTCHHSKVKCSGRLPCEGCEKLRVRCKYSISNRTGRPKGVRNKKTLERIKHLSMSSDSAPETVQPESDESSFFAVQSRIMPKETPNPPIQSAVFQPYSDPDQHANASIVNPFDFFSMSDIPGYLNAGVGEVGTGEKHGTCGDEPLSPSSFEAITTHGFLHTMEQDIPWPTDLNLSSADNTTKPVGPTKYVNDKTTTTKHDRDSTYSQQEKPSKEAPSSRSRTPSIGTCDCLQQLADQLAQIKALSRVAEPLKADSILSVTREALHRWRRQLQCNICQQNDDKDILVLSVMGFRAIISLIRRLGQAGDSFWSYQYNTNTTISNISPIEPIDTDTSFLGMYELSQEEKRLMANVLLTRALRDLSRTVEDVKARSSKQSSLVPTPTSSGSNDDRSTGSSLGMQFPINSTHMMDIDKPGYGLDIGPVMDIHNNEYLQRSLQRLSRSIDFLSDALKHPHYSPQRSPV</sequence>
<dbReference type="EMBL" id="JAJTJA010000005">
    <property type="protein sequence ID" value="KAH8698373.1"/>
    <property type="molecule type" value="Genomic_DNA"/>
</dbReference>
<keyword evidence="9" id="KW-1185">Reference proteome</keyword>
<keyword evidence="4" id="KW-0804">Transcription</keyword>
<feature type="compositionally biased region" description="Polar residues" evidence="6">
    <location>
        <begin position="193"/>
        <end position="203"/>
    </location>
</feature>
<dbReference type="CDD" id="cd00067">
    <property type="entry name" value="GAL4"/>
    <property type="match status" value="1"/>
</dbReference>
<dbReference type="PANTHER" id="PTHR47540:SF4">
    <property type="entry name" value="TRANSCRIPTION FACTOR RGLT"/>
    <property type="match status" value="1"/>
</dbReference>
<dbReference type="InterPro" id="IPR051711">
    <property type="entry name" value="Stress_Response_Reg"/>
</dbReference>
<evidence type="ECO:0000256" key="2">
    <source>
        <dbReference type="ARBA" id="ARBA00023015"/>
    </source>
</evidence>
<dbReference type="GO" id="GO:0005634">
    <property type="term" value="C:nucleus"/>
    <property type="evidence" value="ECO:0007669"/>
    <property type="project" value="UniProtKB-SubCell"/>
</dbReference>
<evidence type="ECO:0000256" key="6">
    <source>
        <dbReference type="SAM" id="MobiDB-lite"/>
    </source>
</evidence>
<dbReference type="PANTHER" id="PTHR47540">
    <property type="entry name" value="THIAMINE REPRESSIBLE GENES REGULATORY PROTEIN THI5"/>
    <property type="match status" value="1"/>
</dbReference>
<name>A0AAD4KWC9_9EURO</name>
<reference evidence="8" key="1">
    <citation type="submission" date="2021-12" db="EMBL/GenBank/DDBJ databases">
        <title>Convergent genome expansion in fungi linked to evolution of root-endophyte symbiosis.</title>
        <authorList>
            <consortium name="DOE Joint Genome Institute"/>
            <person name="Ke Y.-H."/>
            <person name="Bonito G."/>
            <person name="Liao H.-L."/>
            <person name="Looney B."/>
            <person name="Rojas-Flechas A."/>
            <person name="Nash J."/>
            <person name="Hameed K."/>
            <person name="Schadt C."/>
            <person name="Martin F."/>
            <person name="Crous P.W."/>
            <person name="Miettinen O."/>
            <person name="Magnuson J.K."/>
            <person name="Labbe J."/>
            <person name="Jacobson D."/>
            <person name="Doktycz M.J."/>
            <person name="Veneault-Fourrey C."/>
            <person name="Kuo A."/>
            <person name="Mondo S."/>
            <person name="Calhoun S."/>
            <person name="Riley R."/>
            <person name="Ohm R."/>
            <person name="LaButti K."/>
            <person name="Andreopoulos B."/>
            <person name="Pangilinan J."/>
            <person name="Nolan M."/>
            <person name="Tritt A."/>
            <person name="Clum A."/>
            <person name="Lipzen A."/>
            <person name="Daum C."/>
            <person name="Barry K."/>
            <person name="Grigoriev I.V."/>
            <person name="Vilgalys R."/>
        </authorList>
    </citation>
    <scope>NUCLEOTIDE SEQUENCE</scope>
    <source>
        <strain evidence="8">PMI_201</strain>
    </source>
</reference>
<feature type="compositionally biased region" description="Polar residues" evidence="6">
    <location>
        <begin position="1"/>
        <end position="14"/>
    </location>
</feature>
<evidence type="ECO:0000259" key="7">
    <source>
        <dbReference type="PROSITE" id="PS50048"/>
    </source>
</evidence>
<proteinExistence type="predicted"/>